<dbReference type="InterPro" id="IPR019959">
    <property type="entry name" value="T1SS-143_rpt-cont_dom"/>
</dbReference>
<proteinExistence type="predicted"/>
<dbReference type="NCBIfam" id="TIGR03660">
    <property type="entry name" value="T1SS_rpt_143"/>
    <property type="match status" value="1"/>
</dbReference>
<organism evidence="2 3">
    <name type="scientific">Micavibrio aeruginosavorus</name>
    <dbReference type="NCBI Taxonomy" id="349221"/>
    <lineage>
        <taxon>Bacteria</taxon>
        <taxon>Pseudomonadati</taxon>
        <taxon>Bdellovibrionota</taxon>
        <taxon>Bdellovibrionia</taxon>
        <taxon>Bdellovibrionales</taxon>
        <taxon>Pseudobdellovibrionaceae</taxon>
        <taxon>Micavibrio</taxon>
    </lineage>
</organism>
<dbReference type="Pfam" id="PF19116">
    <property type="entry name" value="DUF5801"/>
    <property type="match status" value="1"/>
</dbReference>
<evidence type="ECO:0000259" key="1">
    <source>
        <dbReference type="Pfam" id="PF19116"/>
    </source>
</evidence>
<evidence type="ECO:0000313" key="2">
    <source>
        <dbReference type="EMBL" id="PZP54654.1"/>
    </source>
</evidence>
<dbReference type="EMBL" id="QFOT01000119">
    <property type="protein sequence ID" value="PZP54654.1"/>
    <property type="molecule type" value="Genomic_DNA"/>
</dbReference>
<name>A0A2W5FJS9_9BACT</name>
<dbReference type="AlphaFoldDB" id="A0A2W5FJS9"/>
<dbReference type="Proteomes" id="UP000249739">
    <property type="component" value="Unassembled WGS sequence"/>
</dbReference>
<feature type="non-terminal residue" evidence="2">
    <location>
        <position position="1"/>
    </location>
</feature>
<comment type="caution">
    <text evidence="2">The sequence shown here is derived from an EMBL/GenBank/DDBJ whole genome shotgun (WGS) entry which is preliminary data.</text>
</comment>
<reference evidence="2 3" key="1">
    <citation type="submission" date="2017-08" db="EMBL/GenBank/DDBJ databases">
        <title>Infants hospitalized years apart are colonized by the same room-sourced microbial strains.</title>
        <authorList>
            <person name="Brooks B."/>
            <person name="Olm M.R."/>
            <person name="Firek B.A."/>
            <person name="Baker R."/>
            <person name="Thomas B.C."/>
            <person name="Morowitz M.J."/>
            <person name="Banfield J.F."/>
        </authorList>
    </citation>
    <scope>NUCLEOTIDE SEQUENCE [LARGE SCALE GENOMIC DNA]</scope>
    <source>
        <strain evidence="2">S2_006_000_R2_64</strain>
    </source>
</reference>
<gene>
    <name evidence="2" type="ORF">DI586_09215</name>
</gene>
<feature type="domain" description="DUF5801" evidence="1">
    <location>
        <begin position="38"/>
        <end position="160"/>
    </location>
</feature>
<protein>
    <recommendedName>
        <fullName evidence="1">DUF5801 domain-containing protein</fullName>
    </recommendedName>
</protein>
<evidence type="ECO:0000313" key="3">
    <source>
        <dbReference type="Proteomes" id="UP000249739"/>
    </source>
</evidence>
<dbReference type="InterPro" id="IPR043824">
    <property type="entry name" value="DUF5801"/>
</dbReference>
<sequence length="187" mass="18888">YVIADKDGDTDTAPATNTLTITVDDIDYTPTVTNATNTVDETNLGPITVTGAVTANYFSDGPGAITGRDTFSSGGSKLGGNLTSNGVAVVVTYANGVYTGKAGTVTVFTLTVASDGKYSFVLNQPLDHADKSNPDDVINLNFGIVATDADSDKANGTITINVKDDGPLAVADSASVAPGSTTITGNV</sequence>
<accession>A0A2W5FJS9</accession>